<comment type="subcellular location">
    <subcellularLocation>
        <location evidence="1">Nucleus</location>
    </subcellularLocation>
</comment>
<dbReference type="GO" id="GO:0031573">
    <property type="term" value="P:mitotic intra-S DNA damage checkpoint signaling"/>
    <property type="evidence" value="ECO:0007669"/>
    <property type="project" value="TreeGrafter"/>
</dbReference>
<dbReference type="GO" id="GO:0000793">
    <property type="term" value="C:condensed chromosome"/>
    <property type="evidence" value="ECO:0007669"/>
    <property type="project" value="TreeGrafter"/>
</dbReference>
<proteinExistence type="inferred from homology"/>
<keyword evidence="2" id="KW-1017">Isopeptide bond</keyword>
<keyword evidence="9" id="KW-1185">Reference proteome</keyword>
<dbReference type="GO" id="GO:0007129">
    <property type="term" value="P:homologous chromosome pairing at meiosis"/>
    <property type="evidence" value="ECO:0007669"/>
    <property type="project" value="TreeGrafter"/>
</dbReference>
<evidence type="ECO:0000256" key="1">
    <source>
        <dbReference type="ARBA" id="ARBA00004123"/>
    </source>
</evidence>
<keyword evidence="4" id="KW-0539">Nucleus</keyword>
<keyword evidence="3" id="KW-0832">Ubl conjugation</keyword>
<dbReference type="InterPro" id="IPR029448">
    <property type="entry name" value="FANCD2"/>
</dbReference>
<dbReference type="Proteomes" id="UP000234323">
    <property type="component" value="Unassembled WGS sequence"/>
</dbReference>
<evidence type="ECO:0000259" key="7">
    <source>
        <dbReference type="PROSITE" id="PS51366"/>
    </source>
</evidence>
<dbReference type="VEuPathDB" id="FungiDB:FUN_012898"/>
<feature type="compositionally biased region" description="Basic and acidic residues" evidence="6">
    <location>
        <begin position="1437"/>
        <end position="1446"/>
    </location>
</feature>
<feature type="compositionally biased region" description="Basic and acidic residues" evidence="6">
    <location>
        <begin position="1483"/>
        <end position="1493"/>
    </location>
</feature>
<dbReference type="EMBL" id="LLXI01000086">
    <property type="protein sequence ID" value="PKY40005.1"/>
    <property type="molecule type" value="Genomic_DNA"/>
</dbReference>
<evidence type="ECO:0000313" key="9">
    <source>
        <dbReference type="Proteomes" id="UP000234323"/>
    </source>
</evidence>
<protein>
    <recommendedName>
        <fullName evidence="7">MI domain-containing protein</fullName>
    </recommendedName>
</protein>
<feature type="domain" description="MI" evidence="7">
    <location>
        <begin position="388"/>
        <end position="511"/>
    </location>
</feature>
<sequence length="1521" mass="174500">MVAQTMSLGQKSIFHILTSEAGLKLKSNGEGPHELGIEPSTFRRELCQKLMSHPQYPDPIIDQFLEALQELLDEDPAQFMTCLKPLLVNGESRFGTDSLIRILLGIDVIQSKLFDQLLERLPTFISESDNDSVESPIPRLILQQLKWLEYTVDPLRLTEKILEMIPITPLDIQREIIINLPEIINDSEQMTVIKALIELMDQSHRLIVPILDALSNFIIQEDYMCKIRETVFDQLESADLEDLPLIIKFLLQTATLEDAFIIIKQIRERVDFRSIGKLQNEANQSKCNQKKKKEQVPESLILDSIKNGIQFHKFIMDAWIKAINDIKVTTKHMIIDVLVLLIMHSIPGTKKKVENIFRKKIESGLFTRELLEEAITCHYEGLQEYFNNIISLSESLLRSSQQQATLARAACSLYKSSFMVFETYEQQEIIASLVTHIGSGSNTEADSALSVLSHLVETDLVKICRFTIFVKGILDYLDNLSIDQIRILFDVLSKLICEDANYGDGRSGLLSEFSIVIQKQLSNPSEKYKQIGVIGALALVKTLGAKELSSNDVDPNSGLKDSEKRNPFLDIVKETLTKIERHCVRSMACLSFAFDELAYFISHDLLDEDLVIWINDKLASPFQDYFILDEDDISVYNKEAYHLPRIPIEPWMKIDGELLNIIYPLLCEPYVSADVRTSLGVKRDWIMSSCSMFKLWQACEKAKNKGSLEEIDALLGMGILMYEKQTAEHMKSNNYTKLMYETACNALFYAINWFREIVNAFWSQSDIDDTTCKKIITRLQNINELENLLTELLKITPTFQPFGFGVPTQKSVTKVRAIAIPIDTSQRNIIRAGKTARRSAISKGKIISARRIEEQEEEQSKINDSVPQFMCAADLRPLMRELEMETFGILKYGEFKKSQVDYDDNDDGSKDKEVSDDEIRLKPKEIIYLLEDLNRKLEHKISPSSMNIPFFAKKFKKNEINTKSKGFDLISRQSALEIVSTVSEKYLPLLLTQFESICNLLDPDNDVLLERNELNETQKCLELLLEIIHRLVSWSDLKSPDNVQTLINILNQISSRDDSLTESTTTSIQRDCLQKSITDVFEYLLKFSSKLPTANLAILFHKILCKVNELAPDPNELSVKFGDIARYFATYQWQDRKQLKPSSIVYLIQQDIHYSIDKIERIKYYADLVLPSLENNEEKVLQENPLFNKDTFQHFYKALSIELIETLREFKMNGTTEEILTQFTSMVYCWQRLVSFIKKNHKRVILSVVLRYGRGFIDLFVKKMLPFIDESFKLHRDVTLIIFKDFQNATRNIQTLCTHVKVAKDTMLAAMVPAVKKSLEIVIFQVKAMLQHNGYPPEAFFMGALKCRDIEGNIVDPNMPIDEDTRDEVNSVLNDDDDDDGDDEDIEKIEEEKQDENEEDDDNEIASVTSRSADKIRERKGKKKTNTPQFEEMEDGSSEKNDGHITEDEEVDDASVAKTDSINSDVEQDIIELLDEYIEEKELESYNRKRSECSADDDENESAAASSSKSTHKRLRMESNK</sequence>
<dbReference type="PANTHER" id="PTHR32086:SF0">
    <property type="entry name" value="FANCONI ANEMIA GROUP D2 PROTEIN"/>
    <property type="match status" value="1"/>
</dbReference>
<dbReference type="GO" id="GO:1990918">
    <property type="term" value="P:double-strand break repair involved in meiotic recombination"/>
    <property type="evidence" value="ECO:0007669"/>
    <property type="project" value="TreeGrafter"/>
</dbReference>
<evidence type="ECO:0000256" key="3">
    <source>
        <dbReference type="ARBA" id="ARBA00022843"/>
    </source>
</evidence>
<evidence type="ECO:0000256" key="6">
    <source>
        <dbReference type="SAM" id="MobiDB-lite"/>
    </source>
</evidence>
<name>A0A2I1G053_9GLOM</name>
<evidence type="ECO:0000256" key="2">
    <source>
        <dbReference type="ARBA" id="ARBA00022499"/>
    </source>
</evidence>
<reference evidence="8 9" key="1">
    <citation type="submission" date="2015-10" db="EMBL/GenBank/DDBJ databases">
        <title>Genome analyses suggest a sexual origin of heterokaryosis in a supposedly ancient asexual fungus.</title>
        <authorList>
            <person name="Ropars J."/>
            <person name="Sedzielewska K."/>
            <person name="Noel J."/>
            <person name="Charron P."/>
            <person name="Farinelli L."/>
            <person name="Marton T."/>
            <person name="Kruger M."/>
            <person name="Pelin A."/>
            <person name="Brachmann A."/>
            <person name="Corradi N."/>
        </authorList>
    </citation>
    <scope>NUCLEOTIDE SEQUENCE [LARGE SCALE GENOMIC DNA]</scope>
    <source>
        <strain evidence="8 9">A4</strain>
    </source>
</reference>
<evidence type="ECO:0000313" key="8">
    <source>
        <dbReference type="EMBL" id="PKY40005.1"/>
    </source>
</evidence>
<evidence type="ECO:0000256" key="4">
    <source>
        <dbReference type="ARBA" id="ARBA00023242"/>
    </source>
</evidence>
<evidence type="ECO:0000256" key="5">
    <source>
        <dbReference type="ARBA" id="ARBA00093456"/>
    </source>
</evidence>
<dbReference type="PANTHER" id="PTHR32086">
    <property type="entry name" value="FANCONI ANEMIA GROUP D2 PROTEIN"/>
    <property type="match status" value="1"/>
</dbReference>
<feature type="compositionally biased region" description="Acidic residues" evidence="6">
    <location>
        <begin position="1374"/>
        <end position="1404"/>
    </location>
</feature>
<dbReference type="VEuPathDB" id="FungiDB:RhiirFUN_014250"/>
<feature type="region of interest" description="Disordered" evidence="6">
    <location>
        <begin position="1356"/>
        <end position="1466"/>
    </location>
</feature>
<gene>
    <name evidence="8" type="ORF">RhiirA4_538514</name>
</gene>
<dbReference type="GO" id="GO:0070182">
    <property type="term" value="F:DNA polymerase binding"/>
    <property type="evidence" value="ECO:0007669"/>
    <property type="project" value="TreeGrafter"/>
</dbReference>
<dbReference type="InterPro" id="IPR003891">
    <property type="entry name" value="Initiation_fac_eIF4g_MI"/>
</dbReference>
<comment type="caution">
    <text evidence="8">The sequence shown here is derived from an EMBL/GenBank/DDBJ whole genome shotgun (WGS) entry which is preliminary data.</text>
</comment>
<comment type="similarity">
    <text evidence="5">Belongs to the Fanconi anemia protein FANCD2 family.</text>
</comment>
<dbReference type="VEuPathDB" id="FungiDB:RhiirA1_439922"/>
<organism evidence="8 9">
    <name type="scientific">Rhizophagus irregularis</name>
    <dbReference type="NCBI Taxonomy" id="588596"/>
    <lineage>
        <taxon>Eukaryota</taxon>
        <taxon>Fungi</taxon>
        <taxon>Fungi incertae sedis</taxon>
        <taxon>Mucoromycota</taxon>
        <taxon>Glomeromycotina</taxon>
        <taxon>Glomeromycetes</taxon>
        <taxon>Glomerales</taxon>
        <taxon>Glomeraceae</taxon>
        <taxon>Rhizophagus</taxon>
    </lineage>
</organism>
<dbReference type="GO" id="GO:0036297">
    <property type="term" value="P:interstrand cross-link repair"/>
    <property type="evidence" value="ECO:0007669"/>
    <property type="project" value="TreeGrafter"/>
</dbReference>
<feature type="region of interest" description="Disordered" evidence="6">
    <location>
        <begin position="1483"/>
        <end position="1521"/>
    </location>
</feature>
<accession>A0A2I1G053</accession>
<dbReference type="PROSITE" id="PS51366">
    <property type="entry name" value="MI"/>
    <property type="match status" value="1"/>
</dbReference>
<dbReference type="GO" id="GO:0005634">
    <property type="term" value="C:nucleus"/>
    <property type="evidence" value="ECO:0007669"/>
    <property type="project" value="UniProtKB-SubCell"/>
</dbReference>
<dbReference type="Pfam" id="PF14631">
    <property type="entry name" value="FancD2"/>
    <property type="match status" value="1"/>
</dbReference>